<dbReference type="EnsemblMetazoa" id="G25885.1">
    <property type="protein sequence ID" value="G25885.1:cds"/>
    <property type="gene ID" value="G25885"/>
</dbReference>
<evidence type="ECO:0000313" key="1">
    <source>
        <dbReference type="EnsemblMetazoa" id="G25885.1:cds"/>
    </source>
</evidence>
<keyword evidence="2" id="KW-1185">Reference proteome</keyword>
<dbReference type="Proteomes" id="UP000005408">
    <property type="component" value="Unassembled WGS sequence"/>
</dbReference>
<evidence type="ECO:0000313" key="2">
    <source>
        <dbReference type="Proteomes" id="UP000005408"/>
    </source>
</evidence>
<reference evidence="1" key="1">
    <citation type="submission" date="2022-08" db="UniProtKB">
        <authorList>
            <consortium name="EnsemblMetazoa"/>
        </authorList>
    </citation>
    <scope>IDENTIFICATION</scope>
    <source>
        <strain evidence="1">05x7-T-G4-1.051#20</strain>
    </source>
</reference>
<accession>A0A8W8L4N7</accession>
<dbReference type="AlphaFoldDB" id="A0A8W8L4N7"/>
<sequence>METHTFYRVRSGCTVLPIDVSTQTRCQDLPPFAFPEVPESQEDILAYIQWLEGLSFSVQQRKEVAEEKLRSVMSNTPDLLAEREKRWKLEAEKLRLRKELADLKAAHLLFPEL</sequence>
<proteinExistence type="predicted"/>
<organism evidence="1 2">
    <name type="scientific">Magallana gigas</name>
    <name type="common">Pacific oyster</name>
    <name type="synonym">Crassostrea gigas</name>
    <dbReference type="NCBI Taxonomy" id="29159"/>
    <lineage>
        <taxon>Eukaryota</taxon>
        <taxon>Metazoa</taxon>
        <taxon>Spiralia</taxon>
        <taxon>Lophotrochozoa</taxon>
        <taxon>Mollusca</taxon>
        <taxon>Bivalvia</taxon>
        <taxon>Autobranchia</taxon>
        <taxon>Pteriomorphia</taxon>
        <taxon>Ostreida</taxon>
        <taxon>Ostreoidea</taxon>
        <taxon>Ostreidae</taxon>
        <taxon>Magallana</taxon>
    </lineage>
</organism>
<name>A0A8W8L4N7_MAGGI</name>
<protein>
    <submittedName>
        <fullName evidence="1">Uncharacterized protein</fullName>
    </submittedName>
</protein>